<dbReference type="Pfam" id="PF00403">
    <property type="entry name" value="HMA"/>
    <property type="match status" value="1"/>
</dbReference>
<comment type="similarity">
    <text evidence="2">Belongs to the UPF0718 family.</text>
</comment>
<dbReference type="PROSITE" id="PS01047">
    <property type="entry name" value="HMA_1"/>
    <property type="match status" value="1"/>
</dbReference>
<evidence type="ECO:0000256" key="4">
    <source>
        <dbReference type="ARBA" id="ARBA00022692"/>
    </source>
</evidence>
<sequence length="418" mass="44671">MESWNAFISLLNEMSPYLLLGFLFAGLLHVYVPRGIYMRYLSQNDFRSVLWAALFGIPLPLCSCGVIPTAMSLRNEGASKGATASFLIATPQTGVDSIMATYSLLGLPFAVIRPFVALVTAFVGGMAVNRFAAGSEKESNGSSPSPCETGCSNNNNSSRPRRSNRLIEALRYGYVEMLQDIGKWLVIGLVIAGLITVFVPTTFFEQYADTPIKNMLLVLLFSVPMYLCATGSIPIAAALMLKGMSPGAALVLLMAGPATNMAAILVIRKVMGAKTLITYLAAIMIGAVGFGLVIDYLLPAEWFAAPLTVTAAACCQPDTPWFKTSCSILLVLLLVYAFFLKYKQKPVQINDMTAKYKITGMSCNHCKESVEKGLGKLAGVTSVSVDLNSGTAFVEGTATEAEVKAVIDDLGFGYGGKA</sequence>
<evidence type="ECO:0000313" key="13">
    <source>
        <dbReference type="Proteomes" id="UP000182057"/>
    </source>
</evidence>
<dbReference type="OrthoDB" id="9770315at2"/>
<evidence type="ECO:0000259" key="10">
    <source>
        <dbReference type="PROSITE" id="PS50846"/>
    </source>
</evidence>
<feature type="domain" description="HMA" evidence="10">
    <location>
        <begin position="352"/>
        <end position="415"/>
    </location>
</feature>
<dbReference type="InterPro" id="IPR052923">
    <property type="entry name" value="UPF0718"/>
</dbReference>
<evidence type="ECO:0000313" key="14">
    <source>
        <dbReference type="Proteomes" id="UP000219259"/>
    </source>
</evidence>
<dbReference type="AlphaFoldDB" id="A0A1D3UJR5"/>
<dbReference type="GO" id="GO:0005886">
    <property type="term" value="C:plasma membrane"/>
    <property type="evidence" value="ECO:0007669"/>
    <property type="project" value="UniProtKB-SubCell"/>
</dbReference>
<comment type="subcellular location">
    <subcellularLocation>
        <location evidence="1">Cell membrane</location>
        <topology evidence="1">Multi-pass membrane protein</topology>
    </subcellularLocation>
</comment>
<keyword evidence="7 9" id="KW-0472">Membrane</keyword>
<feature type="transmembrane region" description="Helical" evidence="9">
    <location>
        <begin position="247"/>
        <end position="267"/>
    </location>
</feature>
<dbReference type="Pfam" id="PF03773">
    <property type="entry name" value="ArsP_1"/>
    <property type="match status" value="1"/>
</dbReference>
<evidence type="ECO:0000256" key="5">
    <source>
        <dbReference type="ARBA" id="ARBA00022723"/>
    </source>
</evidence>
<evidence type="ECO:0000313" key="12">
    <source>
        <dbReference type="EMBL" id="SCQ20347.1"/>
    </source>
</evidence>
<feature type="transmembrane region" description="Helical" evidence="9">
    <location>
        <begin position="17"/>
        <end position="37"/>
    </location>
</feature>
<feature type="transmembrane region" description="Helical" evidence="9">
    <location>
        <begin position="49"/>
        <end position="71"/>
    </location>
</feature>
<dbReference type="PANTHER" id="PTHR34184:SF4">
    <property type="entry name" value="UPF0718 PROTEIN YCGR"/>
    <property type="match status" value="1"/>
</dbReference>
<feature type="transmembrane region" description="Helical" evidence="9">
    <location>
        <begin position="184"/>
        <end position="204"/>
    </location>
</feature>
<evidence type="ECO:0000256" key="9">
    <source>
        <dbReference type="SAM" id="Phobius"/>
    </source>
</evidence>
<evidence type="ECO:0000256" key="2">
    <source>
        <dbReference type="ARBA" id="ARBA00006386"/>
    </source>
</evidence>
<dbReference type="InterPro" id="IPR017969">
    <property type="entry name" value="Heavy-metal-associated_CS"/>
</dbReference>
<evidence type="ECO:0000313" key="11">
    <source>
        <dbReference type="EMBL" id="PDP44205.1"/>
    </source>
</evidence>
<dbReference type="InterPro" id="IPR005524">
    <property type="entry name" value="DUF318"/>
</dbReference>
<name>A0A1D3UJR5_TANFO</name>
<feature type="transmembrane region" description="Helical" evidence="9">
    <location>
        <begin position="216"/>
        <end position="241"/>
    </location>
</feature>
<gene>
    <name evidence="11" type="ORF">CLI86_04970</name>
    <name evidence="12" type="ORF">TFUB20_01019</name>
</gene>
<keyword evidence="3" id="KW-1003">Cell membrane</keyword>
<dbReference type="Proteomes" id="UP000182057">
    <property type="component" value="Unassembled WGS sequence"/>
</dbReference>
<feature type="transmembrane region" description="Helical" evidence="9">
    <location>
        <begin position="320"/>
        <end position="339"/>
    </location>
</feature>
<dbReference type="Gene3D" id="3.30.70.100">
    <property type="match status" value="1"/>
</dbReference>
<dbReference type="CDD" id="cd00371">
    <property type="entry name" value="HMA"/>
    <property type="match status" value="1"/>
</dbReference>
<dbReference type="RefSeq" id="WP_046824596.1">
    <property type="nucleotide sequence ID" value="NZ_CAJPTF010000004.1"/>
</dbReference>
<dbReference type="InterPro" id="IPR036163">
    <property type="entry name" value="HMA_dom_sf"/>
</dbReference>
<keyword evidence="5" id="KW-0479">Metal-binding</keyword>
<evidence type="ECO:0000256" key="1">
    <source>
        <dbReference type="ARBA" id="ARBA00004651"/>
    </source>
</evidence>
<evidence type="ECO:0000256" key="7">
    <source>
        <dbReference type="ARBA" id="ARBA00023136"/>
    </source>
</evidence>
<evidence type="ECO:0000256" key="3">
    <source>
        <dbReference type="ARBA" id="ARBA00022475"/>
    </source>
</evidence>
<dbReference type="PANTHER" id="PTHR34184">
    <property type="entry name" value="UPF0718 PROTEIN YCGR"/>
    <property type="match status" value="1"/>
</dbReference>
<feature type="region of interest" description="Disordered" evidence="8">
    <location>
        <begin position="135"/>
        <end position="161"/>
    </location>
</feature>
<keyword evidence="6 9" id="KW-1133">Transmembrane helix</keyword>
<proteinExistence type="inferred from homology"/>
<dbReference type="NCBIfam" id="NF033936">
    <property type="entry name" value="CuZnOut_SO0444"/>
    <property type="match status" value="1"/>
</dbReference>
<dbReference type="GO" id="GO:0046872">
    <property type="term" value="F:metal ion binding"/>
    <property type="evidence" value="ECO:0007669"/>
    <property type="project" value="UniProtKB-KW"/>
</dbReference>
<accession>A0A1D3UJR5</accession>
<dbReference type="EMBL" id="FMMM01000033">
    <property type="protein sequence ID" value="SCQ20347.1"/>
    <property type="molecule type" value="Genomic_DNA"/>
</dbReference>
<reference evidence="11 14" key="2">
    <citation type="submission" date="2017-09" db="EMBL/GenBank/DDBJ databases">
        <title>Phase variable restriction modification systems are present in the genome sequences of periodontal pathogens Prevotella intermedia, Tannerella forsythia and Porphyromonas gingivalis.</title>
        <authorList>
            <person name="Haigh R.D."/>
            <person name="Crawford L."/>
            <person name="Ralph J."/>
            <person name="Wanford J."/>
            <person name="Vartoukian S.R."/>
            <person name="Hijazib K."/>
            <person name="Wade W."/>
            <person name="Oggioni M.R."/>
        </authorList>
    </citation>
    <scope>NUCLEOTIDE SEQUENCE [LARGE SCALE GENOMIC DNA]</scope>
    <source>
        <strain evidence="11 14">WW11663</strain>
    </source>
</reference>
<reference evidence="12 13" key="1">
    <citation type="submission" date="2016-09" db="EMBL/GenBank/DDBJ databases">
        <authorList>
            <person name="Capua I."/>
            <person name="De Benedictis P."/>
            <person name="Joannis T."/>
            <person name="Lombin L.H."/>
            <person name="Cattoli G."/>
        </authorList>
    </citation>
    <scope>NUCLEOTIDE SEQUENCE [LARGE SCALE GENOMIC DNA]</scope>
    <source>
        <strain evidence="12 13">UB20</strain>
    </source>
</reference>
<evidence type="ECO:0000256" key="8">
    <source>
        <dbReference type="SAM" id="MobiDB-lite"/>
    </source>
</evidence>
<evidence type="ECO:0000256" key="6">
    <source>
        <dbReference type="ARBA" id="ARBA00022989"/>
    </source>
</evidence>
<organism evidence="12 13">
    <name type="scientific">Tannerella forsythia</name>
    <name type="common">Bacteroides forsythus</name>
    <dbReference type="NCBI Taxonomy" id="28112"/>
    <lineage>
        <taxon>Bacteria</taxon>
        <taxon>Pseudomonadati</taxon>
        <taxon>Bacteroidota</taxon>
        <taxon>Bacteroidia</taxon>
        <taxon>Bacteroidales</taxon>
        <taxon>Tannerellaceae</taxon>
        <taxon>Tannerella</taxon>
    </lineage>
</organism>
<dbReference type="EMBL" id="NSLJ01000009">
    <property type="protein sequence ID" value="PDP44205.1"/>
    <property type="molecule type" value="Genomic_DNA"/>
</dbReference>
<keyword evidence="4 9" id="KW-0812">Transmembrane</keyword>
<dbReference type="Proteomes" id="UP000219259">
    <property type="component" value="Unassembled WGS sequence"/>
</dbReference>
<feature type="transmembrane region" description="Helical" evidence="9">
    <location>
        <begin position="279"/>
        <end position="300"/>
    </location>
</feature>
<dbReference type="PROSITE" id="PS50846">
    <property type="entry name" value="HMA_2"/>
    <property type="match status" value="1"/>
</dbReference>
<dbReference type="SUPFAM" id="SSF55008">
    <property type="entry name" value="HMA, heavy metal-associated domain"/>
    <property type="match status" value="1"/>
</dbReference>
<protein>
    <submittedName>
        <fullName evidence="11">Heavy metal-associated domain-containing protein</fullName>
    </submittedName>
    <submittedName>
        <fullName evidence="12">Putative two-component membrane permease complex subunit SMU_747c</fullName>
    </submittedName>
</protein>
<dbReference type="InterPro" id="IPR006121">
    <property type="entry name" value="HMA_dom"/>
</dbReference>